<organism evidence="3 4">
    <name type="scientific">Fusarium heterosporum</name>
    <dbReference type="NCBI Taxonomy" id="42747"/>
    <lineage>
        <taxon>Eukaryota</taxon>
        <taxon>Fungi</taxon>
        <taxon>Dikarya</taxon>
        <taxon>Ascomycota</taxon>
        <taxon>Pezizomycotina</taxon>
        <taxon>Sordariomycetes</taxon>
        <taxon>Hypocreomycetidae</taxon>
        <taxon>Hypocreales</taxon>
        <taxon>Nectriaceae</taxon>
        <taxon>Fusarium</taxon>
        <taxon>Fusarium heterosporum species complex</taxon>
    </lineage>
</organism>
<keyword evidence="4" id="KW-1185">Reference proteome</keyword>
<gene>
    <name evidence="3" type="ORF">FHETE_939</name>
</gene>
<dbReference type="EMBL" id="JAAGWQ010000013">
    <property type="protein sequence ID" value="KAF5679198.1"/>
    <property type="molecule type" value="Genomic_DNA"/>
</dbReference>
<comment type="caution">
    <text evidence="3">The sequence shown here is derived from an EMBL/GenBank/DDBJ whole genome shotgun (WGS) entry which is preliminary data.</text>
</comment>
<dbReference type="SUPFAM" id="SSF49899">
    <property type="entry name" value="Concanavalin A-like lectins/glucanases"/>
    <property type="match status" value="1"/>
</dbReference>
<dbReference type="InterPro" id="IPR000757">
    <property type="entry name" value="Beta-glucanase-like"/>
</dbReference>
<feature type="domain" description="GH16" evidence="2">
    <location>
        <begin position="17"/>
        <end position="240"/>
    </location>
</feature>
<evidence type="ECO:0000313" key="4">
    <source>
        <dbReference type="Proteomes" id="UP000567885"/>
    </source>
</evidence>
<dbReference type="OrthoDB" id="4388755at2759"/>
<dbReference type="InterPro" id="IPR013320">
    <property type="entry name" value="ConA-like_dom_sf"/>
</dbReference>
<dbReference type="PANTHER" id="PTHR38121">
    <property type="entry name" value="GH16 DOMAIN-CONTAINING PROTEIN"/>
    <property type="match status" value="1"/>
</dbReference>
<feature type="region of interest" description="Disordered" evidence="1">
    <location>
        <begin position="136"/>
        <end position="159"/>
    </location>
</feature>
<sequence>MPTGDPAAKDKKDDGTLEMERVTTDSSWMDDWRVTSRYPGPANEKSLARHYVPDHVFIDKPNDEAQLVLYTDRLRNKTQQAGEVYFSEALVESISMRVSARITGARGAVAGFFTYFNDTQESDIELLTRDEDNRVHFSNQPTENATTSTTIPGTTHNETRSGSFREWTVYRLDWLRGQGLSAWYINGKLAKTSRVNVPVTPSTVYINMWSSGSSFSGLMDYGTNATLEIRWIQMAFNASAKVKNDPKGGFVCPVEDGVADPSSAGAKLNGGLWLCAWLLLVSVAAVAS</sequence>
<feature type="region of interest" description="Disordered" evidence="1">
    <location>
        <begin position="1"/>
        <end position="20"/>
    </location>
</feature>
<evidence type="ECO:0000256" key="1">
    <source>
        <dbReference type="SAM" id="MobiDB-lite"/>
    </source>
</evidence>
<dbReference type="PANTHER" id="PTHR38121:SF4">
    <property type="entry name" value="GH16 DOMAIN-CONTAINING PROTEIN-RELATED"/>
    <property type="match status" value="1"/>
</dbReference>
<proteinExistence type="predicted"/>
<feature type="compositionally biased region" description="Basic and acidic residues" evidence="1">
    <location>
        <begin position="7"/>
        <end position="20"/>
    </location>
</feature>
<evidence type="ECO:0000313" key="3">
    <source>
        <dbReference type="EMBL" id="KAF5679198.1"/>
    </source>
</evidence>
<dbReference type="CDD" id="cd00413">
    <property type="entry name" value="Glyco_hydrolase_16"/>
    <property type="match status" value="1"/>
</dbReference>
<accession>A0A8H5U166</accession>
<dbReference type="PROSITE" id="PS51762">
    <property type="entry name" value="GH16_2"/>
    <property type="match status" value="1"/>
</dbReference>
<keyword evidence="3" id="KW-0378">Hydrolase</keyword>
<dbReference type="GO" id="GO:0004553">
    <property type="term" value="F:hydrolase activity, hydrolyzing O-glycosyl compounds"/>
    <property type="evidence" value="ECO:0007669"/>
    <property type="project" value="InterPro"/>
</dbReference>
<name>A0A8H5U166_FUSHE</name>
<evidence type="ECO:0000259" key="2">
    <source>
        <dbReference type="PROSITE" id="PS51762"/>
    </source>
</evidence>
<dbReference type="Gene3D" id="2.60.120.200">
    <property type="match status" value="1"/>
</dbReference>
<dbReference type="Proteomes" id="UP000567885">
    <property type="component" value="Unassembled WGS sequence"/>
</dbReference>
<dbReference type="AlphaFoldDB" id="A0A8H5U166"/>
<dbReference type="Pfam" id="PF00722">
    <property type="entry name" value="Glyco_hydro_16"/>
    <property type="match status" value="1"/>
</dbReference>
<protein>
    <submittedName>
        <fullName evidence="3">Glycoside hydrolase family 16</fullName>
    </submittedName>
</protein>
<reference evidence="3 4" key="1">
    <citation type="submission" date="2020-05" db="EMBL/GenBank/DDBJ databases">
        <title>Identification and distribution of gene clusters putatively required for synthesis of sphingolipid metabolism inhibitors in phylogenetically diverse species of the filamentous fungus Fusarium.</title>
        <authorList>
            <person name="Kim H.-S."/>
            <person name="Busman M."/>
            <person name="Brown D.W."/>
            <person name="Divon H."/>
            <person name="Uhlig S."/>
            <person name="Proctor R.H."/>
        </authorList>
    </citation>
    <scope>NUCLEOTIDE SEQUENCE [LARGE SCALE GENOMIC DNA]</scope>
    <source>
        <strain evidence="3 4">NRRL 20693</strain>
    </source>
</reference>
<dbReference type="GO" id="GO:0005975">
    <property type="term" value="P:carbohydrate metabolic process"/>
    <property type="evidence" value="ECO:0007669"/>
    <property type="project" value="InterPro"/>
</dbReference>